<evidence type="ECO:0000313" key="1">
    <source>
        <dbReference type="EMBL" id="BBZ17133.1"/>
    </source>
</evidence>
<accession>A0A7I7WKU9</accession>
<gene>
    <name evidence="1" type="ORF">MGAD_14680</name>
</gene>
<evidence type="ECO:0008006" key="3">
    <source>
        <dbReference type="Google" id="ProtNLM"/>
    </source>
</evidence>
<protein>
    <recommendedName>
        <fullName evidence="3">Alpha/beta hydrolase</fullName>
    </recommendedName>
</protein>
<dbReference type="AlphaFoldDB" id="A0A7I7WKU9"/>
<organism evidence="1 2">
    <name type="scientific">Mycolicibacterium gadium</name>
    <name type="common">Mycobacterium gadium</name>
    <dbReference type="NCBI Taxonomy" id="1794"/>
    <lineage>
        <taxon>Bacteria</taxon>
        <taxon>Bacillati</taxon>
        <taxon>Actinomycetota</taxon>
        <taxon>Actinomycetes</taxon>
        <taxon>Mycobacteriales</taxon>
        <taxon>Mycobacteriaceae</taxon>
        <taxon>Mycolicibacterium</taxon>
    </lineage>
</organism>
<name>A0A7I7WKU9_MYCGU</name>
<dbReference type="SUPFAM" id="SSF53474">
    <property type="entry name" value="alpha/beta-Hydrolases"/>
    <property type="match status" value="1"/>
</dbReference>
<dbReference type="Proteomes" id="UP000466187">
    <property type="component" value="Chromosome"/>
</dbReference>
<dbReference type="EMBL" id="AP022608">
    <property type="protein sequence ID" value="BBZ17133.1"/>
    <property type="molecule type" value="Genomic_DNA"/>
</dbReference>
<reference evidence="1 2" key="1">
    <citation type="journal article" date="2019" name="Emerg. Microbes Infect.">
        <title>Comprehensive subspecies identification of 175 nontuberculous mycobacteria species based on 7547 genomic profiles.</title>
        <authorList>
            <person name="Matsumoto Y."/>
            <person name="Kinjo T."/>
            <person name="Motooka D."/>
            <person name="Nabeya D."/>
            <person name="Jung N."/>
            <person name="Uechi K."/>
            <person name="Horii T."/>
            <person name="Iida T."/>
            <person name="Fujita J."/>
            <person name="Nakamura S."/>
        </authorList>
    </citation>
    <scope>NUCLEOTIDE SEQUENCE [LARGE SCALE GENOMIC DNA]</scope>
    <source>
        <strain evidence="1 2">JCM 12688</strain>
    </source>
</reference>
<dbReference type="Gene3D" id="3.40.50.1820">
    <property type="entry name" value="alpha/beta hydrolase"/>
    <property type="match status" value="1"/>
</dbReference>
<dbReference type="KEGG" id="mgad:MGAD_14680"/>
<dbReference type="InterPro" id="IPR029058">
    <property type="entry name" value="AB_hydrolase_fold"/>
</dbReference>
<proteinExistence type="predicted"/>
<sequence>MIYTPNNATVDLLVPICHAGRVDAPIRQFEGHDRVMSVILRGVTTVLLPGTGSDDDFVYRAFSDALHGEGAVVVTPKPQPQRLVDGYREALDNAARTAPIAVGGVSIGAAVAAAWALAHPGRAVAVLAALPAWTGAPDTAPAAIAARHSASVLRRDGLASATAQMRAGSPPWLADELTRSWVGQWPALPDAMDAAAAFVAPTCSELEKLAVPMGIAAATDDPVHPVEVGVEWMTAAPRASLRTVTLDELGADPAVLGAACVSALLEA</sequence>
<evidence type="ECO:0000313" key="2">
    <source>
        <dbReference type="Proteomes" id="UP000466187"/>
    </source>
</evidence>